<dbReference type="GO" id="GO:0046474">
    <property type="term" value="P:glycerophospholipid biosynthetic process"/>
    <property type="evidence" value="ECO:0007669"/>
    <property type="project" value="UniProtKB-UniRule"/>
</dbReference>
<evidence type="ECO:0000256" key="11">
    <source>
        <dbReference type="HAMAP-Rule" id="MF_01117"/>
    </source>
</evidence>
<dbReference type="GO" id="GO:0043338">
    <property type="term" value="F:CDP-2,3-bis-(O-geranylgeranyl)-sn-glycerol synthase activity"/>
    <property type="evidence" value="ECO:0007669"/>
    <property type="project" value="UniProtKB-EC"/>
</dbReference>
<dbReference type="NCBIfam" id="NF003114">
    <property type="entry name" value="PRK04032.1"/>
    <property type="match status" value="1"/>
</dbReference>
<dbReference type="PANTHER" id="PTHR39650">
    <property type="entry name" value="CDP-ARCHAEOL SYNTHASE"/>
    <property type="match status" value="1"/>
</dbReference>
<dbReference type="EMBL" id="BMNL01000002">
    <property type="protein sequence ID" value="GGP20195.1"/>
    <property type="molecule type" value="Genomic_DNA"/>
</dbReference>
<keyword evidence="8 11" id="KW-0472">Membrane</keyword>
<dbReference type="Pfam" id="PF01864">
    <property type="entry name" value="CarS-like"/>
    <property type="match status" value="1"/>
</dbReference>
<keyword evidence="10 11" id="KW-1208">Phospholipid metabolism</keyword>
<evidence type="ECO:0000256" key="3">
    <source>
        <dbReference type="ARBA" id="ARBA00022679"/>
    </source>
</evidence>
<evidence type="ECO:0000256" key="9">
    <source>
        <dbReference type="ARBA" id="ARBA00023209"/>
    </source>
</evidence>
<accession>A0A830GV70</accession>
<feature type="transmembrane region" description="Helical" evidence="11">
    <location>
        <begin position="12"/>
        <end position="33"/>
    </location>
</feature>
<name>A0A830GV70_9CREN</name>
<gene>
    <name evidence="11" type="primary">carS</name>
    <name evidence="12" type="ORF">GCM10007981_07290</name>
</gene>
<evidence type="ECO:0000256" key="8">
    <source>
        <dbReference type="ARBA" id="ARBA00023136"/>
    </source>
</evidence>
<dbReference type="PANTHER" id="PTHR39650:SF1">
    <property type="entry name" value="CDP-ARCHAEOL SYNTHASE"/>
    <property type="match status" value="1"/>
</dbReference>
<evidence type="ECO:0000256" key="7">
    <source>
        <dbReference type="ARBA" id="ARBA00023098"/>
    </source>
</evidence>
<comment type="cofactor">
    <cofactor evidence="11">
        <name>Mg(2+)</name>
        <dbReference type="ChEBI" id="CHEBI:18420"/>
    </cofactor>
</comment>
<proteinExistence type="inferred from homology"/>
<dbReference type="HAMAP" id="MF_01117">
    <property type="entry name" value="CDP_archaeol_synth"/>
    <property type="match status" value="1"/>
</dbReference>
<comment type="caution">
    <text evidence="12">The sequence shown here is derived from an EMBL/GenBank/DDBJ whole genome shotgun (WGS) entry which is preliminary data.</text>
</comment>
<evidence type="ECO:0000256" key="5">
    <source>
        <dbReference type="ARBA" id="ARBA00022842"/>
    </source>
</evidence>
<evidence type="ECO:0000256" key="10">
    <source>
        <dbReference type="ARBA" id="ARBA00023264"/>
    </source>
</evidence>
<dbReference type="EC" id="2.7.7.67" evidence="11"/>
<feature type="transmembrane region" description="Helical" evidence="11">
    <location>
        <begin position="89"/>
        <end position="112"/>
    </location>
</feature>
<keyword evidence="9 11" id="KW-0594">Phospholipid biosynthesis</keyword>
<evidence type="ECO:0000256" key="4">
    <source>
        <dbReference type="ARBA" id="ARBA00022692"/>
    </source>
</evidence>
<dbReference type="InterPro" id="IPR032690">
    <property type="entry name" value="CarS"/>
</dbReference>
<dbReference type="InterPro" id="IPR002726">
    <property type="entry name" value="CarS_archaea"/>
</dbReference>
<keyword evidence="2 11" id="KW-0444">Lipid biosynthesis</keyword>
<evidence type="ECO:0000256" key="2">
    <source>
        <dbReference type="ARBA" id="ARBA00022516"/>
    </source>
</evidence>
<feature type="transmembrane region" description="Helical" evidence="11">
    <location>
        <begin position="60"/>
        <end position="83"/>
    </location>
</feature>
<evidence type="ECO:0000256" key="6">
    <source>
        <dbReference type="ARBA" id="ARBA00022989"/>
    </source>
</evidence>
<evidence type="ECO:0000313" key="13">
    <source>
        <dbReference type="Proteomes" id="UP000610960"/>
    </source>
</evidence>
<comment type="catalytic activity">
    <reaction evidence="11">
        <text>2,3-bis-O-(geranylgeranyl)-sn-glycerol 1-phosphate + CTP + H(+) = CDP-2,3-bis-O-(geranylgeranyl)-sn-glycerol + diphosphate</text>
        <dbReference type="Rhea" id="RHEA:25690"/>
        <dbReference type="ChEBI" id="CHEBI:15378"/>
        <dbReference type="ChEBI" id="CHEBI:33019"/>
        <dbReference type="ChEBI" id="CHEBI:37563"/>
        <dbReference type="ChEBI" id="CHEBI:58837"/>
        <dbReference type="ChEBI" id="CHEBI:58838"/>
        <dbReference type="EC" id="2.7.7.67"/>
    </reaction>
</comment>
<organism evidence="12 13">
    <name type="scientific">Thermocladium modestius</name>
    <dbReference type="NCBI Taxonomy" id="62609"/>
    <lineage>
        <taxon>Archaea</taxon>
        <taxon>Thermoproteota</taxon>
        <taxon>Thermoprotei</taxon>
        <taxon>Thermoproteales</taxon>
        <taxon>Thermoproteaceae</taxon>
        <taxon>Thermocladium</taxon>
    </lineage>
</organism>
<protein>
    <recommendedName>
        <fullName evidence="11">CDP-archaeol synthase</fullName>
        <ecNumber evidence="11">2.7.7.67</ecNumber>
    </recommendedName>
    <alternativeName>
        <fullName evidence="11">CDP-2,3-bis-(O-geranylgeranyl)-sn-glycerol synthase</fullName>
    </alternativeName>
</protein>
<keyword evidence="5 11" id="KW-0460">Magnesium</keyword>
<comment type="subcellular location">
    <subcellularLocation>
        <location evidence="11">Cell membrane</location>
        <topology evidence="11">Multi-pass membrane protein</topology>
    </subcellularLocation>
</comment>
<evidence type="ECO:0000313" key="12">
    <source>
        <dbReference type="EMBL" id="GGP20195.1"/>
    </source>
</evidence>
<sequence>MAMDLAKLVAEALIVIWPAYVANATPVVASKLIKRRTPIDMGRLFPDGRRIFGDGKTIEGFAFGVAAGTALGGLTIYIISSFIGNALRYPTYLDCLSLSFWALVGDLIGAFLKRRMGLPRGAPAPLLDQLDFLVAALLVTRLLDPAIVSLQVFVAAVLLTPPIHLATNAAAYVLGLKKEPW</sequence>
<dbReference type="GO" id="GO:0005886">
    <property type="term" value="C:plasma membrane"/>
    <property type="evidence" value="ECO:0007669"/>
    <property type="project" value="UniProtKB-SubCell"/>
</dbReference>
<comment type="pathway">
    <text evidence="11">Membrane lipid metabolism; glycerophospholipid metabolism.</text>
</comment>
<comment type="function">
    <text evidence="11">Catalyzes the formation of CDP-2,3-bis-(O-geranylgeranyl)-sn-glycerol (CDP-archaeol) from 2,3-bis-(O-geranylgeranyl)-sn-glycerol 1-phosphate (DGGGP) and CTP. This reaction is the third ether-bond-formation step in the biosynthesis of archaeal membrane lipids.</text>
</comment>
<keyword evidence="6 11" id="KW-1133">Transmembrane helix</keyword>
<comment type="similarity">
    <text evidence="11">Belongs to the CDP-archaeol synthase family.</text>
</comment>
<dbReference type="UniPathway" id="UPA00940"/>
<dbReference type="Proteomes" id="UP000610960">
    <property type="component" value="Unassembled WGS sequence"/>
</dbReference>
<keyword evidence="13" id="KW-1185">Reference proteome</keyword>
<keyword evidence="3 11" id="KW-0808">Transferase</keyword>
<keyword evidence="7 11" id="KW-0443">Lipid metabolism</keyword>
<keyword evidence="1 11" id="KW-1003">Cell membrane</keyword>
<reference evidence="12" key="2">
    <citation type="submission" date="2020-09" db="EMBL/GenBank/DDBJ databases">
        <authorList>
            <person name="Sun Q."/>
            <person name="Ohkuma M."/>
        </authorList>
    </citation>
    <scope>NUCLEOTIDE SEQUENCE</scope>
    <source>
        <strain evidence="12">JCM 10088</strain>
    </source>
</reference>
<keyword evidence="4 11" id="KW-0812">Transmembrane</keyword>
<dbReference type="AlphaFoldDB" id="A0A830GV70"/>
<evidence type="ECO:0000256" key="1">
    <source>
        <dbReference type="ARBA" id="ARBA00022475"/>
    </source>
</evidence>
<reference evidence="12" key="1">
    <citation type="journal article" date="2014" name="Int. J. Syst. Evol. Microbiol.">
        <title>Complete genome sequence of Corynebacterium casei LMG S-19264T (=DSM 44701T), isolated from a smear-ripened cheese.</title>
        <authorList>
            <consortium name="US DOE Joint Genome Institute (JGI-PGF)"/>
            <person name="Walter F."/>
            <person name="Albersmeier A."/>
            <person name="Kalinowski J."/>
            <person name="Ruckert C."/>
        </authorList>
    </citation>
    <scope>NUCLEOTIDE SEQUENCE</scope>
    <source>
        <strain evidence="12">JCM 10088</strain>
    </source>
</reference>